<keyword evidence="3" id="KW-0238">DNA-binding</keyword>
<dbReference type="SMART" id="SM00353">
    <property type="entry name" value="HLH"/>
    <property type="match status" value="1"/>
</dbReference>
<dbReference type="EMBL" id="JARPOI010000003">
    <property type="protein sequence ID" value="KAJ9184728.1"/>
    <property type="molecule type" value="Genomic_DNA"/>
</dbReference>
<dbReference type="InterPro" id="IPR045239">
    <property type="entry name" value="bHLH95_bHLH"/>
</dbReference>
<evidence type="ECO:0000256" key="6">
    <source>
        <dbReference type="SAM" id="MobiDB-lite"/>
    </source>
</evidence>
<keyword evidence="9" id="KW-1185">Reference proteome</keyword>
<dbReference type="InterPro" id="IPR045843">
    <property type="entry name" value="IND-like"/>
</dbReference>
<name>A0ABQ9MXL5_HEVBR</name>
<dbReference type="Proteomes" id="UP001174677">
    <property type="component" value="Chromosome 3"/>
</dbReference>
<sequence length="369" mass="40730">MDSSSNHSYHNQNSQSCSGLLRFRSAPSSLLANFNDNGGSNDSVMSFQVFEDRSAVRVREPPLNYANSPQNYTGLPPHYPRQSSATTSSAMDSCYGLIGSMAMGNHEQAKRFDSNLARQNSSPAGLFANLSVQNGYATVKGMGNYAGMNGTNGEVSPRLKSQLSFPARAPSSLGMLSQISAIESESIDAASPDSGKLRNGNCDSRFYSSTGFPYGSWNESHFAENFNGMKRDPDDNGKLFSNIQNGELGNRVHVLSRHLSLPKTSVDMVAMEKFLHFQDSVPCKIRAKRGCATHPRSIAERVRRTRISERMRKLQELVPNMDKQTNTADMLDLAVVYIKDLQKQYKTLSDNRANCKCLSKQKPVQNEIV</sequence>
<feature type="region of interest" description="Disordered" evidence="6">
    <location>
        <begin position="63"/>
        <end position="86"/>
    </location>
</feature>
<gene>
    <name evidence="8" type="ORF">P3X46_004427</name>
</gene>
<dbReference type="Gene3D" id="4.10.280.10">
    <property type="entry name" value="Helix-loop-helix DNA-binding domain"/>
    <property type="match status" value="1"/>
</dbReference>
<dbReference type="InterPro" id="IPR036638">
    <property type="entry name" value="HLH_DNA-bd_sf"/>
</dbReference>
<organism evidence="8 9">
    <name type="scientific">Hevea brasiliensis</name>
    <name type="common">Para rubber tree</name>
    <name type="synonym">Siphonia brasiliensis</name>
    <dbReference type="NCBI Taxonomy" id="3981"/>
    <lineage>
        <taxon>Eukaryota</taxon>
        <taxon>Viridiplantae</taxon>
        <taxon>Streptophyta</taxon>
        <taxon>Embryophyta</taxon>
        <taxon>Tracheophyta</taxon>
        <taxon>Spermatophyta</taxon>
        <taxon>Magnoliopsida</taxon>
        <taxon>eudicotyledons</taxon>
        <taxon>Gunneridae</taxon>
        <taxon>Pentapetalae</taxon>
        <taxon>rosids</taxon>
        <taxon>fabids</taxon>
        <taxon>Malpighiales</taxon>
        <taxon>Euphorbiaceae</taxon>
        <taxon>Crotonoideae</taxon>
        <taxon>Micrandreae</taxon>
        <taxon>Hevea</taxon>
    </lineage>
</organism>
<evidence type="ECO:0000313" key="8">
    <source>
        <dbReference type="EMBL" id="KAJ9184728.1"/>
    </source>
</evidence>
<comment type="subcellular location">
    <subcellularLocation>
        <location evidence="1">Nucleus</location>
    </subcellularLocation>
</comment>
<dbReference type="PANTHER" id="PTHR16223">
    <property type="entry name" value="TRANSCRIPTION FACTOR BHLH83-RELATED"/>
    <property type="match status" value="1"/>
</dbReference>
<reference evidence="8" key="1">
    <citation type="journal article" date="2023" name="Plant Biotechnol. J.">
        <title>Chromosome-level wild Hevea brasiliensis genome provides new tools for genomic-assisted breeding and valuable loci to elevate rubber yield.</title>
        <authorList>
            <person name="Cheng H."/>
            <person name="Song X."/>
            <person name="Hu Y."/>
            <person name="Wu T."/>
            <person name="Yang Q."/>
            <person name="An Z."/>
            <person name="Feng S."/>
            <person name="Deng Z."/>
            <person name="Wu W."/>
            <person name="Zeng X."/>
            <person name="Tu M."/>
            <person name="Wang X."/>
            <person name="Huang H."/>
        </authorList>
    </citation>
    <scope>NUCLEOTIDE SEQUENCE</scope>
    <source>
        <strain evidence="8">MT/VB/25A 57/8</strain>
    </source>
</reference>
<evidence type="ECO:0000313" key="9">
    <source>
        <dbReference type="Proteomes" id="UP001174677"/>
    </source>
</evidence>
<keyword evidence="2" id="KW-0805">Transcription regulation</keyword>
<dbReference type="Pfam" id="PF00010">
    <property type="entry name" value="HLH"/>
    <property type="match status" value="1"/>
</dbReference>
<evidence type="ECO:0000256" key="2">
    <source>
        <dbReference type="ARBA" id="ARBA00023015"/>
    </source>
</evidence>
<keyword evidence="5" id="KW-0539">Nucleus</keyword>
<protein>
    <recommendedName>
        <fullName evidence="7">BHLH domain-containing protein</fullName>
    </recommendedName>
</protein>
<dbReference type="SUPFAM" id="SSF47459">
    <property type="entry name" value="HLH, helix-loop-helix DNA-binding domain"/>
    <property type="match status" value="1"/>
</dbReference>
<evidence type="ECO:0000256" key="3">
    <source>
        <dbReference type="ARBA" id="ARBA00023125"/>
    </source>
</evidence>
<evidence type="ECO:0000259" key="7">
    <source>
        <dbReference type="PROSITE" id="PS50888"/>
    </source>
</evidence>
<evidence type="ECO:0000256" key="4">
    <source>
        <dbReference type="ARBA" id="ARBA00023163"/>
    </source>
</evidence>
<dbReference type="PANTHER" id="PTHR16223:SF125">
    <property type="entry name" value="OS08G0506700 PROTEIN"/>
    <property type="match status" value="1"/>
</dbReference>
<comment type="caution">
    <text evidence="8">The sequence shown here is derived from an EMBL/GenBank/DDBJ whole genome shotgun (WGS) entry which is preliminary data.</text>
</comment>
<feature type="domain" description="BHLH" evidence="7">
    <location>
        <begin position="291"/>
        <end position="341"/>
    </location>
</feature>
<dbReference type="CDD" id="cd11393">
    <property type="entry name" value="bHLH_AtbHLH_like"/>
    <property type="match status" value="1"/>
</dbReference>
<evidence type="ECO:0000256" key="5">
    <source>
        <dbReference type="ARBA" id="ARBA00023242"/>
    </source>
</evidence>
<dbReference type="InterPro" id="IPR011598">
    <property type="entry name" value="bHLH_dom"/>
</dbReference>
<keyword evidence="4" id="KW-0804">Transcription</keyword>
<dbReference type="PROSITE" id="PS50888">
    <property type="entry name" value="BHLH"/>
    <property type="match status" value="1"/>
</dbReference>
<proteinExistence type="predicted"/>
<evidence type="ECO:0000256" key="1">
    <source>
        <dbReference type="ARBA" id="ARBA00004123"/>
    </source>
</evidence>
<accession>A0ABQ9MXL5</accession>